<evidence type="ECO:0000313" key="2">
    <source>
        <dbReference type="EMBL" id="MED6216971.1"/>
    </source>
</evidence>
<dbReference type="Pfam" id="PF13966">
    <property type="entry name" value="zf-RVT"/>
    <property type="match status" value="1"/>
</dbReference>
<gene>
    <name evidence="2" type="ORF">PIB30_013186</name>
</gene>
<organism evidence="2 3">
    <name type="scientific">Stylosanthes scabra</name>
    <dbReference type="NCBI Taxonomy" id="79078"/>
    <lineage>
        <taxon>Eukaryota</taxon>
        <taxon>Viridiplantae</taxon>
        <taxon>Streptophyta</taxon>
        <taxon>Embryophyta</taxon>
        <taxon>Tracheophyta</taxon>
        <taxon>Spermatophyta</taxon>
        <taxon>Magnoliopsida</taxon>
        <taxon>eudicotyledons</taxon>
        <taxon>Gunneridae</taxon>
        <taxon>Pentapetalae</taxon>
        <taxon>rosids</taxon>
        <taxon>fabids</taxon>
        <taxon>Fabales</taxon>
        <taxon>Fabaceae</taxon>
        <taxon>Papilionoideae</taxon>
        <taxon>50 kb inversion clade</taxon>
        <taxon>dalbergioids sensu lato</taxon>
        <taxon>Dalbergieae</taxon>
        <taxon>Pterocarpus clade</taxon>
        <taxon>Stylosanthes</taxon>
    </lineage>
</organism>
<name>A0ABU6Z5D3_9FABA</name>
<accession>A0ABU6Z5D3</accession>
<dbReference type="EMBL" id="JASCZI010271894">
    <property type="protein sequence ID" value="MED6216971.1"/>
    <property type="molecule type" value="Genomic_DNA"/>
</dbReference>
<dbReference type="InterPro" id="IPR026960">
    <property type="entry name" value="RVT-Znf"/>
</dbReference>
<protein>
    <recommendedName>
        <fullName evidence="1">Reverse transcriptase zinc-binding domain-containing protein</fullName>
    </recommendedName>
</protein>
<sequence>MTVIGKYLGVPTLKHVFDEMWRRLVPPRIEMLTWFILMGGLNTKDVLVRRNIIPDGEDMCVLCTTEKETAWWACCLYNSANGRYLIGYATNEKEEFWMLDEELGLHRLNTSNRGVGGATWRYRRIQDGHSGAVKPCNVAKRMKVQAWSGNVFVWVLYG</sequence>
<evidence type="ECO:0000313" key="3">
    <source>
        <dbReference type="Proteomes" id="UP001341840"/>
    </source>
</evidence>
<evidence type="ECO:0000259" key="1">
    <source>
        <dbReference type="Pfam" id="PF13966"/>
    </source>
</evidence>
<reference evidence="2 3" key="1">
    <citation type="journal article" date="2023" name="Plants (Basel)">
        <title>Bridging the Gap: Combining Genomics and Transcriptomics Approaches to Understand Stylosanthes scabra, an Orphan Legume from the Brazilian Caatinga.</title>
        <authorList>
            <person name="Ferreira-Neto J.R.C."/>
            <person name="da Silva M.D."/>
            <person name="Binneck E."/>
            <person name="de Melo N.F."/>
            <person name="da Silva R.H."/>
            <person name="de Melo A.L.T.M."/>
            <person name="Pandolfi V."/>
            <person name="Bustamante F.O."/>
            <person name="Brasileiro-Vidal A.C."/>
            <person name="Benko-Iseppon A.M."/>
        </authorList>
    </citation>
    <scope>NUCLEOTIDE SEQUENCE [LARGE SCALE GENOMIC DNA]</scope>
    <source>
        <tissue evidence="2">Leaves</tissue>
    </source>
</reference>
<keyword evidence="3" id="KW-1185">Reference proteome</keyword>
<comment type="caution">
    <text evidence="2">The sequence shown here is derived from an EMBL/GenBank/DDBJ whole genome shotgun (WGS) entry which is preliminary data.</text>
</comment>
<dbReference type="Proteomes" id="UP001341840">
    <property type="component" value="Unassembled WGS sequence"/>
</dbReference>
<proteinExistence type="predicted"/>
<feature type="domain" description="Reverse transcriptase zinc-binding" evidence="1">
    <location>
        <begin position="16"/>
        <end position="70"/>
    </location>
</feature>